<evidence type="ECO:0000313" key="1">
    <source>
        <dbReference type="EMBL" id="RPA94913.1"/>
    </source>
</evidence>
<gene>
    <name evidence="1" type="ORF">L873DRAFT_1700046</name>
</gene>
<evidence type="ECO:0008006" key="3">
    <source>
        <dbReference type="Google" id="ProtNLM"/>
    </source>
</evidence>
<reference evidence="1 2" key="1">
    <citation type="journal article" date="2018" name="Nat. Ecol. Evol.">
        <title>Pezizomycetes genomes reveal the molecular basis of ectomycorrhizal truffle lifestyle.</title>
        <authorList>
            <person name="Murat C."/>
            <person name="Payen T."/>
            <person name="Noel B."/>
            <person name="Kuo A."/>
            <person name="Morin E."/>
            <person name="Chen J."/>
            <person name="Kohler A."/>
            <person name="Krizsan K."/>
            <person name="Balestrini R."/>
            <person name="Da Silva C."/>
            <person name="Montanini B."/>
            <person name="Hainaut M."/>
            <person name="Levati E."/>
            <person name="Barry K.W."/>
            <person name="Belfiori B."/>
            <person name="Cichocki N."/>
            <person name="Clum A."/>
            <person name="Dockter R.B."/>
            <person name="Fauchery L."/>
            <person name="Guy J."/>
            <person name="Iotti M."/>
            <person name="Le Tacon F."/>
            <person name="Lindquist E.A."/>
            <person name="Lipzen A."/>
            <person name="Malagnac F."/>
            <person name="Mello A."/>
            <person name="Molinier V."/>
            <person name="Miyauchi S."/>
            <person name="Poulain J."/>
            <person name="Riccioni C."/>
            <person name="Rubini A."/>
            <person name="Sitrit Y."/>
            <person name="Splivallo R."/>
            <person name="Traeger S."/>
            <person name="Wang M."/>
            <person name="Zifcakova L."/>
            <person name="Wipf D."/>
            <person name="Zambonelli A."/>
            <person name="Paolocci F."/>
            <person name="Nowrousian M."/>
            <person name="Ottonello S."/>
            <person name="Baldrian P."/>
            <person name="Spatafora J.W."/>
            <person name="Henrissat B."/>
            <person name="Nagy L.G."/>
            <person name="Aury J.M."/>
            <person name="Wincker P."/>
            <person name="Grigoriev I.V."/>
            <person name="Bonfante P."/>
            <person name="Martin F.M."/>
        </authorList>
    </citation>
    <scope>NUCLEOTIDE SEQUENCE [LARGE SCALE GENOMIC DNA]</scope>
    <source>
        <strain evidence="1 2">120613-1</strain>
    </source>
</reference>
<protein>
    <recommendedName>
        <fullName evidence="3">SnoaL-like domain-containing protein</fullName>
    </recommendedName>
</protein>
<evidence type="ECO:0000313" key="2">
    <source>
        <dbReference type="Proteomes" id="UP000276215"/>
    </source>
</evidence>
<proteinExistence type="predicted"/>
<dbReference type="AlphaFoldDB" id="A0A3N4J9D9"/>
<accession>A0A3N4J9D9</accession>
<dbReference type="Proteomes" id="UP000276215">
    <property type="component" value="Unassembled WGS sequence"/>
</dbReference>
<sequence length="156" mass="17396">MSSSSSSLLTAAKSLCKTLSQSPPPPLSTILQHFTTTSTAHEHGLPQLTPFLGRELPIAEYFTLLADNLSFRNMKFEEFIVDEANAKVFVRGTGRFIWTNTGEAWDECFVYLLDYVKEEEGWKVGRYQVWADSGAAYLARIGRLKKVLNGDGEGLV</sequence>
<name>A0A3N4J9D9_9PEZI</name>
<dbReference type="SUPFAM" id="SSF54427">
    <property type="entry name" value="NTF2-like"/>
    <property type="match status" value="1"/>
</dbReference>
<dbReference type="EMBL" id="ML120432">
    <property type="protein sequence ID" value="RPA94913.1"/>
    <property type="molecule type" value="Genomic_DNA"/>
</dbReference>
<dbReference type="Gene3D" id="3.10.450.50">
    <property type="match status" value="1"/>
</dbReference>
<dbReference type="OrthoDB" id="3352776at2759"/>
<dbReference type="STRING" id="1336337.A0A3N4J9D9"/>
<organism evidence="1 2">
    <name type="scientific">Choiromyces venosus 120613-1</name>
    <dbReference type="NCBI Taxonomy" id="1336337"/>
    <lineage>
        <taxon>Eukaryota</taxon>
        <taxon>Fungi</taxon>
        <taxon>Dikarya</taxon>
        <taxon>Ascomycota</taxon>
        <taxon>Pezizomycotina</taxon>
        <taxon>Pezizomycetes</taxon>
        <taxon>Pezizales</taxon>
        <taxon>Tuberaceae</taxon>
        <taxon>Choiromyces</taxon>
    </lineage>
</organism>
<dbReference type="InterPro" id="IPR032710">
    <property type="entry name" value="NTF2-like_dom_sf"/>
</dbReference>
<keyword evidence="2" id="KW-1185">Reference proteome</keyword>